<dbReference type="EMBL" id="JAGTJR010000051">
    <property type="protein sequence ID" value="KAH7028282.1"/>
    <property type="molecule type" value="Genomic_DNA"/>
</dbReference>
<gene>
    <name evidence="1" type="ORF">B0J12DRAFT_553653</name>
</gene>
<feature type="non-terminal residue" evidence="1">
    <location>
        <position position="1"/>
    </location>
</feature>
<sequence>STSPPPIVGHNWVNRFLDRHEELSVIKQKSIDILQTTSHDPGAIQRYFRQLR</sequence>
<evidence type="ECO:0000313" key="2">
    <source>
        <dbReference type="Proteomes" id="UP000774617"/>
    </source>
</evidence>
<name>A0ABQ8FUN2_9PEZI</name>
<protein>
    <recommendedName>
        <fullName evidence="3">HTH CENPB-type domain-containing protein</fullName>
    </recommendedName>
</protein>
<feature type="non-terminal residue" evidence="1">
    <location>
        <position position="52"/>
    </location>
</feature>
<keyword evidence="2" id="KW-1185">Reference proteome</keyword>
<reference evidence="1 2" key="1">
    <citation type="journal article" date="2021" name="Nat. Commun.">
        <title>Genetic determinants of endophytism in the Arabidopsis root mycobiome.</title>
        <authorList>
            <person name="Mesny F."/>
            <person name="Miyauchi S."/>
            <person name="Thiergart T."/>
            <person name="Pickel B."/>
            <person name="Atanasova L."/>
            <person name="Karlsson M."/>
            <person name="Huettel B."/>
            <person name="Barry K.W."/>
            <person name="Haridas S."/>
            <person name="Chen C."/>
            <person name="Bauer D."/>
            <person name="Andreopoulos W."/>
            <person name="Pangilinan J."/>
            <person name="LaButti K."/>
            <person name="Riley R."/>
            <person name="Lipzen A."/>
            <person name="Clum A."/>
            <person name="Drula E."/>
            <person name="Henrissat B."/>
            <person name="Kohler A."/>
            <person name="Grigoriev I.V."/>
            <person name="Martin F.M."/>
            <person name="Hacquard S."/>
        </authorList>
    </citation>
    <scope>NUCLEOTIDE SEQUENCE [LARGE SCALE GENOMIC DNA]</scope>
    <source>
        <strain evidence="1 2">MPI-SDFR-AT-0080</strain>
    </source>
</reference>
<proteinExistence type="predicted"/>
<accession>A0ABQ8FUN2</accession>
<dbReference type="Proteomes" id="UP000774617">
    <property type="component" value="Unassembled WGS sequence"/>
</dbReference>
<organism evidence="1 2">
    <name type="scientific">Macrophomina phaseolina</name>
    <dbReference type="NCBI Taxonomy" id="35725"/>
    <lineage>
        <taxon>Eukaryota</taxon>
        <taxon>Fungi</taxon>
        <taxon>Dikarya</taxon>
        <taxon>Ascomycota</taxon>
        <taxon>Pezizomycotina</taxon>
        <taxon>Dothideomycetes</taxon>
        <taxon>Dothideomycetes incertae sedis</taxon>
        <taxon>Botryosphaeriales</taxon>
        <taxon>Botryosphaeriaceae</taxon>
        <taxon>Macrophomina</taxon>
    </lineage>
</organism>
<evidence type="ECO:0008006" key="3">
    <source>
        <dbReference type="Google" id="ProtNLM"/>
    </source>
</evidence>
<comment type="caution">
    <text evidence="1">The sequence shown here is derived from an EMBL/GenBank/DDBJ whole genome shotgun (WGS) entry which is preliminary data.</text>
</comment>
<evidence type="ECO:0000313" key="1">
    <source>
        <dbReference type="EMBL" id="KAH7028282.1"/>
    </source>
</evidence>